<reference evidence="2 3" key="1">
    <citation type="journal article" date="2024" name="BMC Genomics">
        <title>De novo assembly and annotation of Popillia japonica's genome with initial clues to its potential as an invasive pest.</title>
        <authorList>
            <person name="Cucini C."/>
            <person name="Boschi S."/>
            <person name="Funari R."/>
            <person name="Cardaioli E."/>
            <person name="Iannotti N."/>
            <person name="Marturano G."/>
            <person name="Paoli F."/>
            <person name="Bruttini M."/>
            <person name="Carapelli A."/>
            <person name="Frati F."/>
            <person name="Nardi F."/>
        </authorList>
    </citation>
    <scope>NUCLEOTIDE SEQUENCE [LARGE SCALE GENOMIC DNA]</scope>
    <source>
        <strain evidence="2">DMR45628</strain>
    </source>
</reference>
<proteinExistence type="predicted"/>
<dbReference type="Proteomes" id="UP001458880">
    <property type="component" value="Unassembled WGS sequence"/>
</dbReference>
<gene>
    <name evidence="2" type="ORF">QE152_g6545</name>
</gene>
<protein>
    <submittedName>
        <fullName evidence="2">Uncharacterized protein</fullName>
    </submittedName>
</protein>
<name>A0AAW1MHT4_POPJA</name>
<organism evidence="2 3">
    <name type="scientific">Popillia japonica</name>
    <name type="common">Japanese beetle</name>
    <dbReference type="NCBI Taxonomy" id="7064"/>
    <lineage>
        <taxon>Eukaryota</taxon>
        <taxon>Metazoa</taxon>
        <taxon>Ecdysozoa</taxon>
        <taxon>Arthropoda</taxon>
        <taxon>Hexapoda</taxon>
        <taxon>Insecta</taxon>
        <taxon>Pterygota</taxon>
        <taxon>Neoptera</taxon>
        <taxon>Endopterygota</taxon>
        <taxon>Coleoptera</taxon>
        <taxon>Polyphaga</taxon>
        <taxon>Scarabaeiformia</taxon>
        <taxon>Scarabaeidae</taxon>
        <taxon>Rutelinae</taxon>
        <taxon>Popillia</taxon>
    </lineage>
</organism>
<dbReference type="AlphaFoldDB" id="A0AAW1MHT4"/>
<evidence type="ECO:0000256" key="1">
    <source>
        <dbReference type="SAM" id="MobiDB-lite"/>
    </source>
</evidence>
<feature type="region of interest" description="Disordered" evidence="1">
    <location>
        <begin position="1"/>
        <end position="39"/>
    </location>
</feature>
<keyword evidence="3" id="KW-1185">Reference proteome</keyword>
<feature type="compositionally biased region" description="Polar residues" evidence="1">
    <location>
        <begin position="96"/>
        <end position="116"/>
    </location>
</feature>
<accession>A0AAW1MHT4</accession>
<dbReference type="EMBL" id="JASPKY010000044">
    <property type="protein sequence ID" value="KAK9745904.1"/>
    <property type="molecule type" value="Genomic_DNA"/>
</dbReference>
<evidence type="ECO:0000313" key="3">
    <source>
        <dbReference type="Proteomes" id="UP001458880"/>
    </source>
</evidence>
<evidence type="ECO:0000313" key="2">
    <source>
        <dbReference type="EMBL" id="KAK9745904.1"/>
    </source>
</evidence>
<comment type="caution">
    <text evidence="2">The sequence shown here is derived from an EMBL/GenBank/DDBJ whole genome shotgun (WGS) entry which is preliminary data.</text>
</comment>
<feature type="region of interest" description="Disordered" evidence="1">
    <location>
        <begin position="96"/>
        <end position="158"/>
    </location>
</feature>
<sequence>MSQCDNDGIATTKLRGDSGDSSSSNNGMPVILKRSGRGRRKQQILLQDLTTTVATQQSPITLAKLLDHISPVPMRNKVAAVRKKSRAVAEVFNSPEDNINLQNRNRQNKANKSVKSGENAKKKVNGKAITKAITKGNNKKNNLRNEKYLPLTPNPLHH</sequence>